<comment type="caution">
    <text evidence="2">The sequence shown here is derived from an EMBL/GenBank/DDBJ whole genome shotgun (WGS) entry which is preliminary data.</text>
</comment>
<dbReference type="Proteomes" id="UP000031666">
    <property type="component" value="Unassembled WGS sequence"/>
</dbReference>
<dbReference type="AlphaFoldDB" id="A0A0B8Q4B7"/>
<dbReference type="EMBL" id="BBSC01000002">
    <property type="protein sequence ID" value="GAM74410.1"/>
    <property type="molecule type" value="Genomic_DNA"/>
</dbReference>
<dbReference type="STRING" id="1481914.JCM19241_5606"/>
<reference evidence="2 3" key="1">
    <citation type="submission" date="2015-01" db="EMBL/GenBank/DDBJ databases">
        <title>Vibrio sp. C94 JCM 19241 whole genome shotgun sequence.</title>
        <authorList>
            <person name="Sawabe T."/>
            <person name="Meirelles P."/>
            <person name="Feng G."/>
            <person name="Sayaka M."/>
            <person name="Hattori M."/>
            <person name="Ohkuma M."/>
        </authorList>
    </citation>
    <scope>NUCLEOTIDE SEQUENCE [LARGE SCALE GENOMIC DNA]</scope>
    <source>
        <strain evidence="3">JCM 19241</strain>
    </source>
</reference>
<name>A0A0B8Q4B7_9VIBR</name>
<evidence type="ECO:0000256" key="1">
    <source>
        <dbReference type="SAM" id="MobiDB-lite"/>
    </source>
</evidence>
<evidence type="ECO:0000313" key="3">
    <source>
        <dbReference type="Proteomes" id="UP000031666"/>
    </source>
</evidence>
<sequence length="84" mass="8873">MFQHQENHGGSKNNPKKVTAGDYCKGLELDSGYFEMDPGTYVMENGDFIVSNGANVSGDGVTVVSHCSSDCQNPIGVQSGSTLI</sequence>
<evidence type="ECO:0000313" key="2">
    <source>
        <dbReference type="EMBL" id="GAM74410.1"/>
    </source>
</evidence>
<proteinExistence type="predicted"/>
<protein>
    <submittedName>
        <fullName evidence="2">Uncharacterized protein</fullName>
    </submittedName>
</protein>
<organism evidence="2 3">
    <name type="scientific">Vibrio ishigakensis</name>
    <dbReference type="NCBI Taxonomy" id="1481914"/>
    <lineage>
        <taxon>Bacteria</taxon>
        <taxon>Pseudomonadati</taxon>
        <taxon>Pseudomonadota</taxon>
        <taxon>Gammaproteobacteria</taxon>
        <taxon>Vibrionales</taxon>
        <taxon>Vibrionaceae</taxon>
        <taxon>Vibrio</taxon>
    </lineage>
</organism>
<reference evidence="2 3" key="2">
    <citation type="submission" date="2015-01" db="EMBL/GenBank/DDBJ databases">
        <authorList>
            <consortium name="NBRP consortium"/>
            <person name="Sawabe T."/>
            <person name="Meirelles P."/>
            <person name="Feng G."/>
            <person name="Sayaka M."/>
            <person name="Hattori M."/>
            <person name="Ohkuma M."/>
        </authorList>
    </citation>
    <scope>NUCLEOTIDE SEQUENCE [LARGE SCALE GENOMIC DNA]</scope>
    <source>
        <strain evidence="3">JCM 19241</strain>
    </source>
</reference>
<gene>
    <name evidence="2" type="ORF">JCM19241_5606</name>
</gene>
<feature type="region of interest" description="Disordered" evidence="1">
    <location>
        <begin position="1"/>
        <end position="21"/>
    </location>
</feature>
<accession>A0A0B8Q4B7</accession>